<feature type="non-terminal residue" evidence="2">
    <location>
        <position position="665"/>
    </location>
</feature>
<keyword evidence="3" id="KW-1185">Reference proteome</keyword>
<feature type="region of interest" description="Disordered" evidence="1">
    <location>
        <begin position="597"/>
        <end position="665"/>
    </location>
</feature>
<protein>
    <submittedName>
        <fullName evidence="2">Transient receptor potential cation channel subfamily A member 1</fullName>
    </submittedName>
</protein>
<feature type="non-terminal residue" evidence="2">
    <location>
        <position position="1"/>
    </location>
</feature>
<evidence type="ECO:0000256" key="1">
    <source>
        <dbReference type="SAM" id="MobiDB-lite"/>
    </source>
</evidence>
<feature type="region of interest" description="Disordered" evidence="1">
    <location>
        <begin position="437"/>
        <end position="475"/>
    </location>
</feature>
<comment type="caution">
    <text evidence="2">The sequence shown here is derived from an EMBL/GenBank/DDBJ whole genome shotgun (WGS) entry which is preliminary data.</text>
</comment>
<name>A0A6S7J3R8_PARCT</name>
<evidence type="ECO:0000313" key="2">
    <source>
        <dbReference type="EMBL" id="CAB4026496.1"/>
    </source>
</evidence>
<dbReference type="Proteomes" id="UP001152795">
    <property type="component" value="Unassembled WGS sequence"/>
</dbReference>
<feature type="compositionally biased region" description="Acidic residues" evidence="1">
    <location>
        <begin position="642"/>
        <end position="653"/>
    </location>
</feature>
<proteinExistence type="predicted"/>
<accession>A0A6S7J3R8</accession>
<sequence>MLRVSAEKLRATAIFHGEKQQSQNIYNTIYNRSVTTADYSHKYVKLVKVGLSFDINKIRQFSVKPLVLQLRNGYVKNIAILHIHSYCRGYENNTEMKKCQKTTRKLKLVNGDGYNRRFDAVLSTFEPRWRTIDLLIRVASTTDMTSKFEAYMSPLHGSTLDDITNSPLSVSTDATSRHSSLSGTLNSISSIEHGNKDRIVYWLGPTGNLDYDRFLHYILSSLTRHVVVRSWGVLNLEKMWIKNGVTCSSPACETVTLINDLLTVQVRHFENSTTGTQYALDLKDSRNKVYLDELGIKPDTAVKAVKHVNGVVHETTHRFIEKEGELVGDEEVLMTKKDKTVVMDNKRIQHLLHSFQKAKEIWELEKMGDQVSESATLKIHRATNDSGQNEAERKKVEKFFEMHYERGELYMEFLKKDCLSKVGRSCNACTEWIGPESTKRTPRPFPDTSSPSHHYLPLEKTPTINVDDSTREPDDFQPRAQLRKRFFNKDIKLGDSEEIEAFSKQYIVGVDLIEEYLQHLTNIELRKLKRKQEKEKLKKLYKTGRLKNLKVCELDKYVQHYKLTTRKLTKAEKLQLLSAHISQRICQKIISNAKATTSQAPFSQSEHDSQSSSSSEESSSDDEVLNVFGGYSREHDSFGDAIMDEDSDEDDFPVGEITVNRYGRK</sequence>
<gene>
    <name evidence="2" type="ORF">PACLA_8A001702</name>
</gene>
<dbReference type="EMBL" id="CACRXK020014233">
    <property type="protein sequence ID" value="CAB4026496.1"/>
    <property type="molecule type" value="Genomic_DNA"/>
</dbReference>
<dbReference type="OrthoDB" id="6090131at2759"/>
<organism evidence="2 3">
    <name type="scientific">Paramuricea clavata</name>
    <name type="common">Red gorgonian</name>
    <name type="synonym">Violescent sea-whip</name>
    <dbReference type="NCBI Taxonomy" id="317549"/>
    <lineage>
        <taxon>Eukaryota</taxon>
        <taxon>Metazoa</taxon>
        <taxon>Cnidaria</taxon>
        <taxon>Anthozoa</taxon>
        <taxon>Octocorallia</taxon>
        <taxon>Malacalcyonacea</taxon>
        <taxon>Plexauridae</taxon>
        <taxon>Paramuricea</taxon>
    </lineage>
</organism>
<dbReference type="AlphaFoldDB" id="A0A6S7J3R8"/>
<reference evidence="2" key="1">
    <citation type="submission" date="2020-04" db="EMBL/GenBank/DDBJ databases">
        <authorList>
            <person name="Alioto T."/>
            <person name="Alioto T."/>
            <person name="Gomez Garrido J."/>
        </authorList>
    </citation>
    <scope>NUCLEOTIDE SEQUENCE</scope>
    <source>
        <strain evidence="2">A484AB</strain>
    </source>
</reference>
<keyword evidence="2" id="KW-0675">Receptor</keyword>
<evidence type="ECO:0000313" key="3">
    <source>
        <dbReference type="Proteomes" id="UP001152795"/>
    </source>
</evidence>